<evidence type="ECO:0000313" key="4">
    <source>
        <dbReference type="Proteomes" id="UP001470230"/>
    </source>
</evidence>
<dbReference type="Proteomes" id="UP001470230">
    <property type="component" value="Unassembled WGS sequence"/>
</dbReference>
<evidence type="ECO:0000256" key="1">
    <source>
        <dbReference type="ARBA" id="ARBA00006141"/>
    </source>
</evidence>
<dbReference type="InterPro" id="IPR023410">
    <property type="entry name" value="14-3-3_domain"/>
</dbReference>
<gene>
    <name evidence="3" type="ORF">M9Y10_023480</name>
</gene>
<accession>A0ABR2KW09</accession>
<comment type="similarity">
    <text evidence="1">Belongs to the 14-3-3 family.</text>
</comment>
<evidence type="ECO:0000313" key="3">
    <source>
        <dbReference type="EMBL" id="KAK8895038.1"/>
    </source>
</evidence>
<dbReference type="EMBL" id="JAPFFF010000003">
    <property type="protein sequence ID" value="KAK8895038.1"/>
    <property type="molecule type" value="Genomic_DNA"/>
</dbReference>
<dbReference type="InterPro" id="IPR000308">
    <property type="entry name" value="14-3-3"/>
</dbReference>
<organism evidence="3 4">
    <name type="scientific">Tritrichomonas musculus</name>
    <dbReference type="NCBI Taxonomy" id="1915356"/>
    <lineage>
        <taxon>Eukaryota</taxon>
        <taxon>Metamonada</taxon>
        <taxon>Parabasalia</taxon>
        <taxon>Tritrichomonadida</taxon>
        <taxon>Tritrichomonadidae</taxon>
        <taxon>Tritrichomonas</taxon>
    </lineage>
</organism>
<sequence length="247" mass="28006">MTQQNEIISRDDYFFLAHVMLEQGCPEQSIKYLVRAIELSPVLTEDQQNLFFSPYRQISKKFRDALKNFKSVYDAVEVETESQAQAIQVLKSDLSQQLLILCNEICSLINERLLPNTQNPVDKAVYHLVVGDFSRFVGELDIPESDEIAEVSQENYTAAKQIASESLPVGHPTRLIIDLNYSILLNDVLNQTQQAIELAQNAFNQAVGPVNEMTDENQRILAKDILQMLKDNATTWAAESIEPLEPF</sequence>
<evidence type="ECO:0000259" key="2">
    <source>
        <dbReference type="SMART" id="SM00101"/>
    </source>
</evidence>
<keyword evidence="4" id="KW-1185">Reference proteome</keyword>
<reference evidence="3 4" key="1">
    <citation type="submission" date="2024-04" db="EMBL/GenBank/DDBJ databases">
        <title>Tritrichomonas musculus Genome.</title>
        <authorList>
            <person name="Alves-Ferreira E."/>
            <person name="Grigg M."/>
            <person name="Lorenzi H."/>
            <person name="Galac M."/>
        </authorList>
    </citation>
    <scope>NUCLEOTIDE SEQUENCE [LARGE SCALE GENOMIC DNA]</scope>
    <source>
        <strain evidence="3 4">EAF2021</strain>
    </source>
</reference>
<dbReference type="PRINTS" id="PR00305">
    <property type="entry name" value="1433ZETA"/>
</dbReference>
<dbReference type="PANTHER" id="PTHR18860">
    <property type="entry name" value="14-3-3 PROTEIN"/>
    <property type="match status" value="1"/>
</dbReference>
<dbReference type="Gene3D" id="1.20.190.20">
    <property type="entry name" value="14-3-3 domain"/>
    <property type="match status" value="1"/>
</dbReference>
<dbReference type="InterPro" id="IPR036815">
    <property type="entry name" value="14-3-3_dom_sf"/>
</dbReference>
<dbReference type="SUPFAM" id="SSF48445">
    <property type="entry name" value="14-3-3 protein"/>
    <property type="match status" value="1"/>
</dbReference>
<proteinExistence type="inferred from homology"/>
<dbReference type="CDD" id="cd08774">
    <property type="entry name" value="14-3-3"/>
    <property type="match status" value="1"/>
</dbReference>
<dbReference type="PIRSF" id="PIRSF000868">
    <property type="entry name" value="14-3-3"/>
    <property type="match status" value="1"/>
</dbReference>
<name>A0ABR2KW09_9EUKA</name>
<dbReference type="Pfam" id="PF00244">
    <property type="entry name" value="14-3-3"/>
    <property type="match status" value="1"/>
</dbReference>
<feature type="domain" description="14-3-3" evidence="2">
    <location>
        <begin position="10"/>
        <end position="243"/>
    </location>
</feature>
<comment type="caution">
    <text evidence="3">The sequence shown here is derived from an EMBL/GenBank/DDBJ whole genome shotgun (WGS) entry which is preliminary data.</text>
</comment>
<protein>
    <recommendedName>
        <fullName evidence="2">14-3-3 domain-containing protein</fullName>
    </recommendedName>
</protein>
<dbReference type="SMART" id="SM00101">
    <property type="entry name" value="14_3_3"/>
    <property type="match status" value="1"/>
</dbReference>